<feature type="domain" description="Cation efflux protein transmembrane" evidence="9">
    <location>
        <begin position="10"/>
        <end position="215"/>
    </location>
</feature>
<comment type="caution">
    <text evidence="10">The sequence shown here is derived from an EMBL/GenBank/DDBJ whole genome shotgun (WGS) entry which is preliminary data.</text>
</comment>
<organism evidence="10 11">
    <name type="scientific">Salinicola socius</name>
    <dbReference type="NCBI Taxonomy" id="404433"/>
    <lineage>
        <taxon>Bacteria</taxon>
        <taxon>Pseudomonadati</taxon>
        <taxon>Pseudomonadota</taxon>
        <taxon>Gammaproteobacteria</taxon>
        <taxon>Oceanospirillales</taxon>
        <taxon>Halomonadaceae</taxon>
        <taxon>Salinicola</taxon>
    </lineage>
</organism>
<evidence type="ECO:0000259" key="9">
    <source>
        <dbReference type="Pfam" id="PF01545"/>
    </source>
</evidence>
<evidence type="ECO:0000256" key="5">
    <source>
        <dbReference type="ARBA" id="ARBA00022989"/>
    </source>
</evidence>
<sequence length="312" mass="33412">MAESKPVIYAAMGGNLLIAITKFVAAAITGSSAMLSEGIHSVVDTGNQILLLLGMKRAKRPPSPQFPFGHGKEVYFWSFVVALLIFAIGSGVSLYEGVIHILHPEPITSPMVNYIVLGLGILFEGASWAFALNEFRKTKGKWGYVEAVHRGKDPSMFVVIFEDSAALLGLMVALAGVALSQWTGILLFDGIASVIIGLILGGTAIWLAKETKSLLIGESANQHVVDSIRELAGEADGVEGVNEVLTMHMGPNFILVNLSVRFTRDATAERIERAIAKLDREIKQANDSVKRVFVEAEARAGVDDTPVPLGAS</sequence>
<dbReference type="Gene3D" id="1.20.1510.10">
    <property type="entry name" value="Cation efflux protein transmembrane domain"/>
    <property type="match status" value="1"/>
</dbReference>
<accession>A0A1Q8SXD7</accession>
<evidence type="ECO:0000256" key="4">
    <source>
        <dbReference type="ARBA" id="ARBA00022906"/>
    </source>
</evidence>
<keyword evidence="6 8" id="KW-0472">Membrane</keyword>
<dbReference type="RefSeq" id="WP_075568183.1">
    <property type="nucleotide sequence ID" value="NZ_MSDO01000001.1"/>
</dbReference>
<keyword evidence="4" id="KW-0406">Ion transport</keyword>
<feature type="transmembrane region" description="Helical" evidence="8">
    <location>
        <begin position="185"/>
        <end position="208"/>
    </location>
</feature>
<dbReference type="GO" id="GO:0006829">
    <property type="term" value="P:zinc ion transport"/>
    <property type="evidence" value="ECO:0007669"/>
    <property type="project" value="UniProtKB-KW"/>
</dbReference>
<reference evidence="10 11" key="1">
    <citation type="submission" date="2016-12" db="EMBL/GenBank/DDBJ databases">
        <title>Draft genome sequences of strains Salinicola socius SMB35, Salinicola sp. MH3R3-1 and Chromohalobacter sp. SMB17 from the Verkhnekamsk potash mining region of Russia.</title>
        <authorList>
            <person name="Mavrodi D.V."/>
            <person name="Olsson B.E."/>
            <person name="Korsakova E.S."/>
            <person name="Pyankova A."/>
            <person name="Mavrodi O.V."/>
            <person name="Plotnikova E.G."/>
        </authorList>
    </citation>
    <scope>NUCLEOTIDE SEQUENCE [LARGE SCALE GENOMIC DNA]</scope>
    <source>
        <strain evidence="10 11">SMB35</strain>
    </source>
</reference>
<protein>
    <submittedName>
        <fullName evidence="10">Cation transporter</fullName>
    </submittedName>
</protein>
<feature type="transmembrane region" description="Helical" evidence="8">
    <location>
        <begin position="156"/>
        <end position="179"/>
    </location>
</feature>
<dbReference type="PANTHER" id="PTHR13414:SF9">
    <property type="entry name" value="PROTON-COUPLED ZINC ANTIPORTER SLC30A9, MITOCHONDRIAL"/>
    <property type="match status" value="1"/>
</dbReference>
<feature type="transmembrane region" description="Helical" evidence="8">
    <location>
        <begin position="74"/>
        <end position="94"/>
    </location>
</feature>
<evidence type="ECO:0000256" key="7">
    <source>
        <dbReference type="SAM" id="Coils"/>
    </source>
</evidence>
<dbReference type="STRING" id="404433.BTW07_00465"/>
<dbReference type="InterPro" id="IPR002524">
    <property type="entry name" value="Cation_efflux"/>
</dbReference>
<dbReference type="Gene3D" id="3.30.70.1350">
    <property type="entry name" value="Cation efflux protein, cytoplasmic domain"/>
    <property type="match status" value="1"/>
</dbReference>
<keyword evidence="7" id="KW-0175">Coiled coil</keyword>
<keyword evidence="4" id="KW-0864">Zinc transport</keyword>
<evidence type="ECO:0000313" key="11">
    <source>
        <dbReference type="Proteomes" id="UP000186878"/>
    </source>
</evidence>
<gene>
    <name evidence="10" type="ORF">BTW07_00465</name>
</gene>
<dbReference type="InterPro" id="IPR036837">
    <property type="entry name" value="Cation_efflux_CTD_sf"/>
</dbReference>
<dbReference type="EMBL" id="MSDO01000001">
    <property type="protein sequence ID" value="OLO06012.1"/>
    <property type="molecule type" value="Genomic_DNA"/>
</dbReference>
<dbReference type="NCBIfam" id="TIGR01297">
    <property type="entry name" value="CDF"/>
    <property type="match status" value="1"/>
</dbReference>
<dbReference type="Proteomes" id="UP000186878">
    <property type="component" value="Unassembled WGS sequence"/>
</dbReference>
<keyword evidence="4" id="KW-0862">Zinc</keyword>
<dbReference type="SUPFAM" id="SSF161111">
    <property type="entry name" value="Cation efflux protein transmembrane domain-like"/>
    <property type="match status" value="1"/>
</dbReference>
<proteinExistence type="predicted"/>
<dbReference type="AlphaFoldDB" id="A0A1Q8SXD7"/>
<keyword evidence="3 8" id="KW-0812">Transmembrane</keyword>
<feature type="coiled-coil region" evidence="7">
    <location>
        <begin position="268"/>
        <end position="295"/>
    </location>
</feature>
<dbReference type="PANTHER" id="PTHR13414">
    <property type="entry name" value="HUEL-CATION TRANSPORTER"/>
    <property type="match status" value="1"/>
</dbReference>
<evidence type="ECO:0000256" key="3">
    <source>
        <dbReference type="ARBA" id="ARBA00022692"/>
    </source>
</evidence>
<name>A0A1Q8SXD7_9GAMM</name>
<feature type="transmembrane region" description="Helical" evidence="8">
    <location>
        <begin position="7"/>
        <end position="28"/>
    </location>
</feature>
<dbReference type="GO" id="GO:0016020">
    <property type="term" value="C:membrane"/>
    <property type="evidence" value="ECO:0007669"/>
    <property type="project" value="UniProtKB-SubCell"/>
</dbReference>
<keyword evidence="2" id="KW-0813">Transport</keyword>
<comment type="subcellular location">
    <subcellularLocation>
        <location evidence="1">Membrane</location>
        <topology evidence="1">Multi-pass membrane protein</topology>
    </subcellularLocation>
</comment>
<dbReference type="InterPro" id="IPR040177">
    <property type="entry name" value="SLC30A9"/>
</dbReference>
<dbReference type="SUPFAM" id="SSF160240">
    <property type="entry name" value="Cation efflux protein cytoplasmic domain-like"/>
    <property type="match status" value="1"/>
</dbReference>
<evidence type="ECO:0000256" key="8">
    <source>
        <dbReference type="SAM" id="Phobius"/>
    </source>
</evidence>
<keyword evidence="11" id="KW-1185">Reference proteome</keyword>
<keyword evidence="5 8" id="KW-1133">Transmembrane helix</keyword>
<dbReference type="InterPro" id="IPR058533">
    <property type="entry name" value="Cation_efflux_TM"/>
</dbReference>
<evidence type="ECO:0000256" key="2">
    <source>
        <dbReference type="ARBA" id="ARBA00022448"/>
    </source>
</evidence>
<dbReference type="GO" id="GO:0008324">
    <property type="term" value="F:monoatomic cation transmembrane transporter activity"/>
    <property type="evidence" value="ECO:0007669"/>
    <property type="project" value="InterPro"/>
</dbReference>
<dbReference type="InterPro" id="IPR027469">
    <property type="entry name" value="Cation_efflux_TMD_sf"/>
</dbReference>
<dbReference type="Pfam" id="PF01545">
    <property type="entry name" value="Cation_efflux"/>
    <property type="match status" value="1"/>
</dbReference>
<evidence type="ECO:0000256" key="6">
    <source>
        <dbReference type="ARBA" id="ARBA00023136"/>
    </source>
</evidence>
<evidence type="ECO:0000256" key="1">
    <source>
        <dbReference type="ARBA" id="ARBA00004141"/>
    </source>
</evidence>
<evidence type="ECO:0000313" key="10">
    <source>
        <dbReference type="EMBL" id="OLO06012.1"/>
    </source>
</evidence>
<dbReference type="OrthoDB" id="9806522at2"/>
<feature type="transmembrane region" description="Helical" evidence="8">
    <location>
        <begin position="114"/>
        <end position="135"/>
    </location>
</feature>